<dbReference type="VEuPathDB" id="FungiDB:RhiirFUN_025218"/>
<dbReference type="VEuPathDB" id="FungiDB:FUN_004078"/>
<dbReference type="VEuPathDB" id="FungiDB:FUN_000075"/>
<accession>A0A2N0P680</accession>
<comment type="caution">
    <text evidence="1">The sequence shown here is derived from an EMBL/GenBank/DDBJ whole genome shotgun (WGS) entry which is preliminary data.</text>
</comment>
<proteinExistence type="predicted"/>
<dbReference type="EMBL" id="LLXJ01001404">
    <property type="protein sequence ID" value="PKC02332.1"/>
    <property type="molecule type" value="Genomic_DNA"/>
</dbReference>
<dbReference type="Proteomes" id="UP000232722">
    <property type="component" value="Unassembled WGS sequence"/>
</dbReference>
<evidence type="ECO:0008006" key="3">
    <source>
        <dbReference type="Google" id="ProtNLM"/>
    </source>
</evidence>
<protein>
    <recommendedName>
        <fullName evidence="3">RNase H type-1 domain-containing protein</fullName>
    </recommendedName>
</protein>
<reference evidence="1 2" key="1">
    <citation type="submission" date="2016-04" db="EMBL/GenBank/DDBJ databases">
        <title>Genome analyses suggest a sexual origin of heterokaryosis in a supposedly ancient asexual fungus.</title>
        <authorList>
            <person name="Ropars J."/>
            <person name="Sedzielewska K."/>
            <person name="Noel J."/>
            <person name="Charron P."/>
            <person name="Farinelli L."/>
            <person name="Marton T."/>
            <person name="Kruger M."/>
            <person name="Pelin A."/>
            <person name="Brachmann A."/>
            <person name="Corradi N."/>
        </authorList>
    </citation>
    <scope>NUCLEOTIDE SEQUENCE [LARGE SCALE GENOMIC DNA]</scope>
    <source>
        <strain evidence="1 2">A5</strain>
    </source>
</reference>
<name>A0A2N0P680_9GLOM</name>
<dbReference type="InterPro" id="IPR012337">
    <property type="entry name" value="RNaseH-like_sf"/>
</dbReference>
<evidence type="ECO:0000313" key="1">
    <source>
        <dbReference type="EMBL" id="PKC02332.1"/>
    </source>
</evidence>
<dbReference type="SUPFAM" id="SSF53098">
    <property type="entry name" value="Ribonuclease H-like"/>
    <property type="match status" value="1"/>
</dbReference>
<evidence type="ECO:0000313" key="2">
    <source>
        <dbReference type="Proteomes" id="UP000232722"/>
    </source>
</evidence>
<dbReference type="AlphaFoldDB" id="A0A2N0P680"/>
<dbReference type="VEuPathDB" id="FungiDB:RhiirA1_474059"/>
<reference evidence="1 2" key="2">
    <citation type="submission" date="2017-09" db="EMBL/GenBank/DDBJ databases">
        <title>Extensive intraspecific genome diversity in a model arbuscular mycorrhizal fungus.</title>
        <authorList>
            <person name="Chen E.C."/>
            <person name="Morin E."/>
            <person name="Beaudet D."/>
            <person name="Noel J."/>
            <person name="Ndikumana S."/>
            <person name="Charron P."/>
            <person name="St-Onge C."/>
            <person name="Giorgi J."/>
            <person name="Grigoriev I.V."/>
            <person name="Roux C."/>
            <person name="Martin F.M."/>
            <person name="Corradi N."/>
        </authorList>
    </citation>
    <scope>NUCLEOTIDE SEQUENCE [LARGE SCALE GENOMIC DNA]</scope>
    <source>
        <strain evidence="1 2">A5</strain>
    </source>
</reference>
<dbReference type="InterPro" id="IPR036397">
    <property type="entry name" value="RNaseH_sf"/>
</dbReference>
<organism evidence="1 2">
    <name type="scientific">Rhizophagus irregularis</name>
    <dbReference type="NCBI Taxonomy" id="588596"/>
    <lineage>
        <taxon>Eukaryota</taxon>
        <taxon>Fungi</taxon>
        <taxon>Fungi incertae sedis</taxon>
        <taxon>Mucoromycota</taxon>
        <taxon>Glomeromycotina</taxon>
        <taxon>Glomeromycetes</taxon>
        <taxon>Glomerales</taxon>
        <taxon>Glomeraceae</taxon>
        <taxon>Rhizophagus</taxon>
    </lineage>
</organism>
<dbReference type="GO" id="GO:0003676">
    <property type="term" value="F:nucleic acid binding"/>
    <property type="evidence" value="ECO:0007669"/>
    <property type="project" value="InterPro"/>
</dbReference>
<gene>
    <name evidence="1" type="ORF">RhiirA5_504092</name>
</gene>
<sequence>MVSNNFLCGRLLDGSVFPDSTLDFFDTWTSDGSSACSLDAGFDGIQCQPNTPKLSFHGSTIFFPSSTKSEAMAILAAIIVVPFNSHLNIYTDSANCITTFNKLLLSPILIKGHSDNLWNNKADELANAGAHIKDPIIVNHKFFHQNSLGLITWNNISVIDRNVRKWSDTVIQPTIFSMINNSKLKPIEQSLTDDDID</sequence>
<dbReference type="Gene3D" id="3.30.420.10">
    <property type="entry name" value="Ribonuclease H-like superfamily/Ribonuclease H"/>
    <property type="match status" value="1"/>
</dbReference>